<keyword evidence="2" id="KW-0175">Coiled coil</keyword>
<organism evidence="5 6">
    <name type="scientific">Marinobacter excellens HL-55</name>
    <dbReference type="NCBI Taxonomy" id="1305731"/>
    <lineage>
        <taxon>Bacteria</taxon>
        <taxon>Pseudomonadati</taxon>
        <taxon>Pseudomonadota</taxon>
        <taxon>Gammaproteobacteria</taxon>
        <taxon>Pseudomonadales</taxon>
        <taxon>Marinobacteraceae</taxon>
        <taxon>Marinobacter</taxon>
    </lineage>
</organism>
<feature type="signal peptide" evidence="3">
    <location>
        <begin position="1"/>
        <end position="26"/>
    </location>
</feature>
<evidence type="ECO:0000256" key="1">
    <source>
        <dbReference type="ARBA" id="ARBA00009477"/>
    </source>
</evidence>
<dbReference type="AlphaFoldDB" id="A0A0P7ZDP0"/>
<dbReference type="GO" id="GO:1990281">
    <property type="term" value="C:efflux pump complex"/>
    <property type="evidence" value="ECO:0007669"/>
    <property type="project" value="TreeGrafter"/>
</dbReference>
<feature type="chain" id="PRO_5006147080" evidence="3">
    <location>
        <begin position="27"/>
        <end position="382"/>
    </location>
</feature>
<dbReference type="OrthoDB" id="9806939at2"/>
<evidence type="ECO:0000256" key="2">
    <source>
        <dbReference type="ARBA" id="ARBA00023054"/>
    </source>
</evidence>
<dbReference type="PANTHER" id="PTHR30469:SF11">
    <property type="entry name" value="BLL4320 PROTEIN"/>
    <property type="match status" value="1"/>
</dbReference>
<reference evidence="5 6" key="1">
    <citation type="submission" date="2015-09" db="EMBL/GenBank/DDBJ databases">
        <title>Identification and resolution of microdiversity through metagenomic sequencing of parallel consortia.</title>
        <authorList>
            <person name="Nelson W.C."/>
            <person name="Romine M.F."/>
            <person name="Lindemann S.R."/>
        </authorList>
    </citation>
    <scope>NUCLEOTIDE SEQUENCE [LARGE SCALE GENOMIC DNA]</scope>
    <source>
        <strain evidence="5">HL-55</strain>
    </source>
</reference>
<dbReference type="Gene3D" id="2.40.50.100">
    <property type="match status" value="1"/>
</dbReference>
<keyword evidence="3" id="KW-0732">Signal</keyword>
<dbReference type="GO" id="GO:0015562">
    <property type="term" value="F:efflux transmembrane transporter activity"/>
    <property type="evidence" value="ECO:0007669"/>
    <property type="project" value="TreeGrafter"/>
</dbReference>
<dbReference type="Proteomes" id="UP000050416">
    <property type="component" value="Unassembled WGS sequence"/>
</dbReference>
<dbReference type="InterPro" id="IPR058625">
    <property type="entry name" value="MdtA-like_BSH"/>
</dbReference>
<sequence length="382" mass="41302">MKAALIPIHPIQALLLITLASFPAMALAGSTGVKEPEPVSQTEASINAEGLPVETIKLRQETGYERESVYVGPVEAGRRASLGFEISGGLIGLQVDEGDRVKVGDLLAELDTQRLDAARVEATASLEEARVSLALTEATLGRVESALAIRGVSQQELDEARQARDTALATLTRFKAALKRIEVDLSKSRLRAPFSGIIVKRWVDEGQVIATGTPVLDLQEEGTHEVRIALANELADRMAIGQSVDLEIQGQTQIAKVKAVLPVRDRRGRTVDVLFNLDTSAHVRPGDLAELRLTLRTDTSGSWVPLSALTETVRGLWSVYTLDDQGQAQRQVVDILYQDGEQAYVRGHIVDGLTIVADGVHRIVPGQRLQALPNVQTAQQGD</sequence>
<comment type="similarity">
    <text evidence="1">Belongs to the membrane fusion protein (MFP) (TC 8.A.1) family.</text>
</comment>
<dbReference type="Gene3D" id="2.40.420.20">
    <property type="match status" value="1"/>
</dbReference>
<dbReference type="Gene3D" id="1.10.287.470">
    <property type="entry name" value="Helix hairpin bin"/>
    <property type="match status" value="1"/>
</dbReference>
<dbReference type="STRING" id="1305731.GCA_000934705_01805"/>
<dbReference type="SUPFAM" id="SSF111369">
    <property type="entry name" value="HlyD-like secretion proteins"/>
    <property type="match status" value="1"/>
</dbReference>
<dbReference type="Pfam" id="PF25917">
    <property type="entry name" value="BSH_RND"/>
    <property type="match status" value="1"/>
</dbReference>
<gene>
    <name evidence="5" type="ORF">HLUCCX14_15710</name>
</gene>
<comment type="caution">
    <text evidence="5">The sequence shown here is derived from an EMBL/GenBank/DDBJ whole genome shotgun (WGS) entry which is preliminary data.</text>
</comment>
<evidence type="ECO:0000259" key="4">
    <source>
        <dbReference type="Pfam" id="PF25917"/>
    </source>
</evidence>
<feature type="domain" description="Multidrug resistance protein MdtA-like barrel-sandwich hybrid" evidence="4">
    <location>
        <begin position="79"/>
        <end position="214"/>
    </location>
</feature>
<protein>
    <submittedName>
        <fullName evidence="5">Membrane-fusion protein</fullName>
    </submittedName>
</protein>
<evidence type="ECO:0000313" key="5">
    <source>
        <dbReference type="EMBL" id="KPQ27271.1"/>
    </source>
</evidence>
<dbReference type="NCBIfam" id="TIGR01730">
    <property type="entry name" value="RND_mfp"/>
    <property type="match status" value="1"/>
</dbReference>
<dbReference type="PATRIC" id="fig|1305731.5.peg.1922"/>
<dbReference type="EMBL" id="LJZQ01000032">
    <property type="protein sequence ID" value="KPQ27271.1"/>
    <property type="molecule type" value="Genomic_DNA"/>
</dbReference>
<name>A0A0P7ZDP0_9GAMM</name>
<proteinExistence type="inferred from homology"/>
<dbReference type="PANTHER" id="PTHR30469">
    <property type="entry name" value="MULTIDRUG RESISTANCE PROTEIN MDTA"/>
    <property type="match status" value="1"/>
</dbReference>
<accession>A0A0P7ZDP0</accession>
<dbReference type="InterPro" id="IPR006143">
    <property type="entry name" value="RND_pump_MFP"/>
</dbReference>
<evidence type="ECO:0000313" key="6">
    <source>
        <dbReference type="Proteomes" id="UP000050416"/>
    </source>
</evidence>
<evidence type="ECO:0000256" key="3">
    <source>
        <dbReference type="SAM" id="SignalP"/>
    </source>
</evidence>
<dbReference type="Gene3D" id="2.40.30.170">
    <property type="match status" value="1"/>
</dbReference>